<dbReference type="PANTHER" id="PTHR46206">
    <property type="entry name" value="CYTOCHROME P450"/>
    <property type="match status" value="1"/>
</dbReference>
<evidence type="ECO:0008006" key="11">
    <source>
        <dbReference type="Google" id="ProtNLM"/>
    </source>
</evidence>
<dbReference type="PANTHER" id="PTHR46206:SF1">
    <property type="entry name" value="P450, PUTATIVE (EUROFUNG)-RELATED"/>
    <property type="match status" value="1"/>
</dbReference>
<dbReference type="GO" id="GO:0016705">
    <property type="term" value="F:oxidoreductase activity, acting on paired donors, with incorporation or reduction of molecular oxygen"/>
    <property type="evidence" value="ECO:0007669"/>
    <property type="project" value="InterPro"/>
</dbReference>
<protein>
    <recommendedName>
        <fullName evidence="11">Cytochrome P450</fullName>
    </recommendedName>
</protein>
<evidence type="ECO:0000313" key="10">
    <source>
        <dbReference type="Proteomes" id="UP000070501"/>
    </source>
</evidence>
<evidence type="ECO:0000256" key="4">
    <source>
        <dbReference type="ARBA" id="ARBA00022723"/>
    </source>
</evidence>
<dbReference type="EMBL" id="KQ964253">
    <property type="protein sequence ID" value="KXJ90272.1"/>
    <property type="molecule type" value="Genomic_DNA"/>
</dbReference>
<dbReference type="PROSITE" id="PS00086">
    <property type="entry name" value="CYTOCHROME_P450"/>
    <property type="match status" value="1"/>
</dbReference>
<keyword evidence="7 8" id="KW-0503">Monooxygenase</keyword>
<reference evidence="10" key="1">
    <citation type="submission" date="2016-02" db="EMBL/GenBank/DDBJ databases">
        <title>Draft genome sequence of Microdochium bolleyi, a fungal endophyte of beachgrass.</title>
        <authorList>
            <consortium name="DOE Joint Genome Institute"/>
            <person name="David A.S."/>
            <person name="May G."/>
            <person name="Haridas S."/>
            <person name="Lim J."/>
            <person name="Wang M."/>
            <person name="Labutti K."/>
            <person name="Lipzen A."/>
            <person name="Barry K."/>
            <person name="Grigoriev I.V."/>
        </authorList>
    </citation>
    <scope>NUCLEOTIDE SEQUENCE [LARGE SCALE GENOMIC DNA]</scope>
    <source>
        <strain evidence="10">J235TASD1</strain>
    </source>
</reference>
<keyword evidence="3 8" id="KW-0349">Heme</keyword>
<dbReference type="GO" id="GO:0005506">
    <property type="term" value="F:iron ion binding"/>
    <property type="evidence" value="ECO:0007669"/>
    <property type="project" value="InterPro"/>
</dbReference>
<evidence type="ECO:0000256" key="7">
    <source>
        <dbReference type="ARBA" id="ARBA00023033"/>
    </source>
</evidence>
<name>A0A136IZB5_9PEZI</name>
<dbReference type="Proteomes" id="UP000070501">
    <property type="component" value="Unassembled WGS sequence"/>
</dbReference>
<accession>A0A136IZB5</accession>
<evidence type="ECO:0000256" key="2">
    <source>
        <dbReference type="ARBA" id="ARBA00010617"/>
    </source>
</evidence>
<keyword evidence="4 8" id="KW-0479">Metal-binding</keyword>
<dbReference type="AlphaFoldDB" id="A0A136IZB5"/>
<evidence type="ECO:0000313" key="9">
    <source>
        <dbReference type="EMBL" id="KXJ90272.1"/>
    </source>
</evidence>
<organism evidence="9 10">
    <name type="scientific">Microdochium bolleyi</name>
    <dbReference type="NCBI Taxonomy" id="196109"/>
    <lineage>
        <taxon>Eukaryota</taxon>
        <taxon>Fungi</taxon>
        <taxon>Dikarya</taxon>
        <taxon>Ascomycota</taxon>
        <taxon>Pezizomycotina</taxon>
        <taxon>Sordariomycetes</taxon>
        <taxon>Xylariomycetidae</taxon>
        <taxon>Xylariales</taxon>
        <taxon>Microdochiaceae</taxon>
        <taxon>Microdochium</taxon>
    </lineage>
</organism>
<keyword evidence="6 8" id="KW-0408">Iron</keyword>
<dbReference type="SUPFAM" id="SSF48264">
    <property type="entry name" value="Cytochrome P450"/>
    <property type="match status" value="1"/>
</dbReference>
<keyword evidence="10" id="KW-1185">Reference proteome</keyword>
<dbReference type="InterPro" id="IPR001128">
    <property type="entry name" value="Cyt_P450"/>
</dbReference>
<sequence length="76" mass="8378">MGFSHGSHACPGRFFAANQLKIALSHIALHYDIAPAAAAAGDVVVAVKRPENKWFFGHMAPPLTEKVRVRRRRGRD</sequence>
<evidence type="ECO:0000256" key="6">
    <source>
        <dbReference type="ARBA" id="ARBA00023004"/>
    </source>
</evidence>
<dbReference type="GO" id="GO:0004497">
    <property type="term" value="F:monooxygenase activity"/>
    <property type="evidence" value="ECO:0007669"/>
    <property type="project" value="UniProtKB-KW"/>
</dbReference>
<comment type="cofactor">
    <cofactor evidence="1">
        <name>heme</name>
        <dbReference type="ChEBI" id="CHEBI:30413"/>
    </cofactor>
</comment>
<dbReference type="GO" id="GO:0020037">
    <property type="term" value="F:heme binding"/>
    <property type="evidence" value="ECO:0007669"/>
    <property type="project" value="InterPro"/>
</dbReference>
<dbReference type="OrthoDB" id="1844152at2759"/>
<comment type="similarity">
    <text evidence="2 8">Belongs to the cytochrome P450 family.</text>
</comment>
<evidence type="ECO:0000256" key="5">
    <source>
        <dbReference type="ARBA" id="ARBA00023002"/>
    </source>
</evidence>
<dbReference type="Gene3D" id="1.10.630.10">
    <property type="entry name" value="Cytochrome P450"/>
    <property type="match status" value="1"/>
</dbReference>
<dbReference type="InterPro" id="IPR036396">
    <property type="entry name" value="Cyt_P450_sf"/>
</dbReference>
<evidence type="ECO:0000256" key="3">
    <source>
        <dbReference type="ARBA" id="ARBA00022617"/>
    </source>
</evidence>
<dbReference type="Pfam" id="PF00067">
    <property type="entry name" value="p450"/>
    <property type="match status" value="1"/>
</dbReference>
<keyword evidence="5 8" id="KW-0560">Oxidoreductase</keyword>
<gene>
    <name evidence="9" type="ORF">Micbo1qcDRAFT_164807</name>
</gene>
<proteinExistence type="inferred from homology"/>
<evidence type="ECO:0000256" key="8">
    <source>
        <dbReference type="RuleBase" id="RU000461"/>
    </source>
</evidence>
<dbReference type="STRING" id="196109.A0A136IZB5"/>
<dbReference type="InParanoid" id="A0A136IZB5"/>
<dbReference type="InterPro" id="IPR017972">
    <property type="entry name" value="Cyt_P450_CS"/>
</dbReference>
<evidence type="ECO:0000256" key="1">
    <source>
        <dbReference type="ARBA" id="ARBA00001971"/>
    </source>
</evidence>